<dbReference type="EMBL" id="WHWB01034789">
    <property type="protein sequence ID" value="KAJ7404116.1"/>
    <property type="molecule type" value="Genomic_DNA"/>
</dbReference>
<reference evidence="1" key="1">
    <citation type="submission" date="2019-10" db="EMBL/GenBank/DDBJ databases">
        <authorList>
            <person name="Soares A.E.R."/>
            <person name="Aleixo A."/>
            <person name="Schneider P."/>
            <person name="Miyaki C.Y."/>
            <person name="Schneider M.P."/>
            <person name="Mello C."/>
            <person name="Vasconcelos A.T.R."/>
        </authorList>
    </citation>
    <scope>NUCLEOTIDE SEQUENCE</scope>
    <source>
        <tissue evidence="1">Muscle</tissue>
    </source>
</reference>
<comment type="caution">
    <text evidence="1">The sequence shown here is derived from an EMBL/GenBank/DDBJ whole genome shotgun (WGS) entry which is preliminary data.</text>
</comment>
<evidence type="ECO:0000313" key="1">
    <source>
        <dbReference type="EMBL" id="KAJ7404116.1"/>
    </source>
</evidence>
<name>A0ABQ9CLH4_9PASS</name>
<organism evidence="1 2">
    <name type="scientific">Willisornis vidua</name>
    <name type="common">Xingu scale-backed antbird</name>
    <dbReference type="NCBI Taxonomy" id="1566151"/>
    <lineage>
        <taxon>Eukaryota</taxon>
        <taxon>Metazoa</taxon>
        <taxon>Chordata</taxon>
        <taxon>Craniata</taxon>
        <taxon>Vertebrata</taxon>
        <taxon>Euteleostomi</taxon>
        <taxon>Archelosauria</taxon>
        <taxon>Archosauria</taxon>
        <taxon>Dinosauria</taxon>
        <taxon>Saurischia</taxon>
        <taxon>Theropoda</taxon>
        <taxon>Coelurosauria</taxon>
        <taxon>Aves</taxon>
        <taxon>Neognathae</taxon>
        <taxon>Neoaves</taxon>
        <taxon>Telluraves</taxon>
        <taxon>Australaves</taxon>
        <taxon>Passeriformes</taxon>
        <taxon>Thamnophilidae</taxon>
        <taxon>Willisornis</taxon>
    </lineage>
</organism>
<keyword evidence="2" id="KW-1185">Reference proteome</keyword>
<proteinExistence type="predicted"/>
<protein>
    <submittedName>
        <fullName evidence="1">RNA-directed DNA polymerase from mobile element jockey-like protein</fullName>
    </submittedName>
</protein>
<sequence length="197" mass="22199">MELLNAFFTSTFAAKASLQKSLILERRESLEKENFSIIKADQFRVHVGKCGGHKSMNPNRMCLQVLRKLADIIAMPLSNILERSGGTGEVPEDWRKANGIPVFKNGEKDNPGNYRPVSLTWKGDGKMMEQLILDVTYKHVEEKMKLIWNSQHEFTKGKSFLINLIASYARMTVSVVKDRAAGVVYLDCSKAFDTVSP</sequence>
<dbReference type="PANTHER" id="PTHR33395">
    <property type="entry name" value="TRANSCRIPTASE, PUTATIVE-RELATED-RELATED"/>
    <property type="match status" value="1"/>
</dbReference>
<evidence type="ECO:0000313" key="2">
    <source>
        <dbReference type="Proteomes" id="UP001145742"/>
    </source>
</evidence>
<gene>
    <name evidence="1" type="ORF">WISP_147504</name>
</gene>
<dbReference type="Proteomes" id="UP001145742">
    <property type="component" value="Unassembled WGS sequence"/>
</dbReference>
<accession>A0ABQ9CLH4</accession>
<dbReference type="PANTHER" id="PTHR33395:SF22">
    <property type="entry name" value="REVERSE TRANSCRIPTASE DOMAIN-CONTAINING PROTEIN"/>
    <property type="match status" value="1"/>
</dbReference>